<dbReference type="STRING" id="70415.A0A5S6Q9M8"/>
<organism evidence="3 4">
    <name type="scientific">Trichuris muris</name>
    <name type="common">Mouse whipworm</name>
    <dbReference type="NCBI Taxonomy" id="70415"/>
    <lineage>
        <taxon>Eukaryota</taxon>
        <taxon>Metazoa</taxon>
        <taxon>Ecdysozoa</taxon>
        <taxon>Nematoda</taxon>
        <taxon>Enoplea</taxon>
        <taxon>Dorylaimia</taxon>
        <taxon>Trichinellida</taxon>
        <taxon>Trichuridae</taxon>
        <taxon>Trichuris</taxon>
    </lineage>
</organism>
<reference evidence="4" key="1">
    <citation type="submission" date="2019-12" db="UniProtKB">
        <authorList>
            <consortium name="WormBaseParasite"/>
        </authorList>
    </citation>
    <scope>IDENTIFICATION</scope>
</reference>
<dbReference type="Pfam" id="PF10344">
    <property type="entry name" value="Hobbit"/>
    <property type="match status" value="3"/>
</dbReference>
<evidence type="ECO:0000313" key="3">
    <source>
        <dbReference type="Proteomes" id="UP000046395"/>
    </source>
</evidence>
<dbReference type="InterPro" id="IPR045167">
    <property type="entry name" value="Hobbit"/>
</dbReference>
<sequence length="2201" mass="251550">MCYLWLCFLLLLAGIFFYGRFKVKVTALLHYTLTKALRCESVVWGTLGFVSLSHLSIRYETISLEIDRVWLRLQGRCPVFCLNYVRIEGSVCDLRFSRKDGSCWSSPLLKSMLCKCMKVIHFEVGSVSVALLDTFPGFLLHMNFEDILLRSTPINWNSWKMSCDLKLFDLKVFERPSAECPSINYLNIANRLMLTVRFGKGDFKLKHLKLECYSPVASFSSGFANAIRDQVEKHFVKGKFVRDGGDVGWMSLLSSISFDLMISRPLVRFNIVGQRNLQLMLSHLSLSVEGSFPRAIQVQLSDLLVVESKLDVVILAMRRFVCDLKLDPSCPLRNSMELFVDCARVRIDYEDFVSCLACVGSMLSGFAKMNQTKTALLSWLSVRLVYSYVQVGLPDNLFATFQFACIYFVRRSPVKSEFGLHTVRWHVGQETSQPVAADFKGKSATHRWGWSAVNGACVIKLHNLYDRTLVQAAVGHVDFECRIEWIGILCNLLKRVYKSSEGQPQSSGGQAAGTRKYVLKLTIDEVSIFIPLFQFEACCLFRFTRSYINCTREMLSTFSVDLAECCLFGVTSSTEELELPTLQETCSSRSCAEGIGIICWKTDYWTVKVCVERSAVLFWSPALHLLLHKASSAFARLKTLLSRRRGKAKAGSRDGGTTKAFWKSSRITVSFSSLLRVCFELPEDHNLEFKLPSAKLSFNLGNPLIEADSLVISCDSHAVFKLTGVNIEKTPFYSMFNVLREYTKVLMSPANSCWIWSIGTLAVVFPYGYHFNAIHEQVINAWKWVRSLHTSGRVLGVPVMWSDWHITIGVISIEICDDPFEVKLRDNYTLMVDEFFEAERRAAILRSKIEEQCLAGSLTSEPDLNELFVCLSKRNASIYVQRSQKLYKGLPSRTSLFRCSWEAVDLKVFADINFLGETRICQQIKSMDPNCPWPNQPRFQTLWCRYVDLNFNEMFAQMRDYPLPYMDIKDGRIAGRLAGCELTGSERSIRTVNFALGHKFGFSTLQRHIGVLKYFYDFSSKFRAFRWSYGPCWEPCLAMINSCLALIRRPSLDPSPPLPFWDRARLLLHGRLRLLSDRLVLALLASSNPYNDTEQLEWTWEKLLFEWKSGNVLLKCDFDLYVRTASKYDDCRLFHFPNLKLNLRFDWACLGNPHNHNAVTLCAPDKLPDRSADQLHDSYGAFRSQHLNLTFVIDVHEKRDCTDSLCVLLFSNTFRWLVGLRDTVSAINRPVKRGSLYSNSRTPKTQLSRHYKKLDISISLPTFLVTYWPSFSSDRGVHFTCSALQLSSAHELHLEDFTSPELLHRRKRTRIRTTFLNAKMGHVDCYLLGNCPDHCIDERKSFFVGIDKLTYCRELIDFNGVPVTAHHVVVRNVKAIWTAFNRDIVLYIYDNIEKGKIHRRNLSTDALKLVIDSDSTKTVQQKKKETVPKPFVQAECSSIKLLQKLIDEANTKSVAYCEENSDRKRHKLTGVHLCQEDDVLFSKWQVELISMQVALKGCDTAGYLLCTAAHGKILNRIHQPIWRANQLLGKSTWVTRFTGMQYFATVNPAGVTSKASTASPESPCATNAESPGRTARSAAKTITESELLGNAEQSPLRSVSPTVENVAPCHECSDHQLETNVDYQMSNNDLSYVKSNSLPFDSQWLSSLDQVQWLGKDLIEESFSSDKLSDVVTSVINEGDSAGGVIYESSLRDASLQRIISRCSCELMICCFTENFEPSELGILHVSARECDGITECEPDDCVTLIHPKLDIHTSYDQYSMILDVVNNLILYVDPNKKKSAENLLKFRFNMQIQSLDDLRPYILSLQNEVRCLWAQNKDIELAMYHMHPHLKDHPELVSRYLDLARDLEESKANLSLKNEDLHIAIRCFKEKKLHGNRPTENVNYDLKSAVARRFEVSIEEAQWCLTEANGQLGLAQLQLENFLYTKVSRINDSGEHMFEINSLKIINLLPNSPFKEVLHMQEKRSVTHKPAVLIVCRQLAPVGGITVLEHLEVSVKPMIVQMTYVFFHTMMKFFFPNRNIETAEESVRSNAGSTGHRKKKKRRSKFALIRKSMMPRKRKLIKEPRNYIDLMKLRAMKNILFMNVRVNEVPIVVTYKGATNGYIDNFKNLELTFPLIEYHNQNWTWLDLAVGIKAKSLRVLIKQVVRRKLMKPHLADFLGGRKAESYQELRDEDKKRMILGPKLVRSLSDRNVAKSAKSFL</sequence>
<evidence type="ECO:0000256" key="1">
    <source>
        <dbReference type="SAM" id="MobiDB-lite"/>
    </source>
</evidence>
<evidence type="ECO:0000313" key="4">
    <source>
        <dbReference type="WBParaSite" id="TMUE_1000003790.1"/>
    </source>
</evidence>
<dbReference type="Proteomes" id="UP000046395">
    <property type="component" value="Unassembled WGS sequence"/>
</dbReference>
<evidence type="ECO:0000259" key="2">
    <source>
        <dbReference type="SMART" id="SM01214"/>
    </source>
</evidence>
<accession>A0A5S6Q9M8</accession>
<dbReference type="PANTHER" id="PTHR15678:SF6">
    <property type="entry name" value="BRIDGE-LIKE LIPID TRANSFER PROTEIN FAMILY MEMBER 2"/>
    <property type="match status" value="1"/>
</dbReference>
<feature type="domain" description="FMP27/BLTP2/Hobbit GFWDK motif-containing RBG unit" evidence="2">
    <location>
        <begin position="960"/>
        <end position="1092"/>
    </location>
</feature>
<dbReference type="PANTHER" id="PTHR15678">
    <property type="entry name" value="ANTIGEN MLAA-22-RELATED"/>
    <property type="match status" value="1"/>
</dbReference>
<feature type="region of interest" description="Disordered" evidence="1">
    <location>
        <begin position="1554"/>
        <end position="1574"/>
    </location>
</feature>
<dbReference type="InterPro" id="IPR019441">
    <property type="entry name" value="FMP27/BLTP2/Hobbit_GFWDK_RBG"/>
</dbReference>
<proteinExistence type="predicted"/>
<keyword evidence="3" id="KW-1185">Reference proteome</keyword>
<protein>
    <submittedName>
        <fullName evidence="4">Fmp27_GFWDK domain-containing protein</fullName>
    </submittedName>
</protein>
<name>A0A5S6Q9M8_TRIMR</name>
<dbReference type="SMART" id="SM01214">
    <property type="entry name" value="Fmp27_GFWDK"/>
    <property type="match status" value="1"/>
</dbReference>
<dbReference type="WBParaSite" id="TMUE_1000003790.1">
    <property type="protein sequence ID" value="TMUE_1000003790.1"/>
    <property type="gene ID" value="WBGene00287820"/>
</dbReference>
<feature type="compositionally biased region" description="Polar residues" evidence="1">
    <location>
        <begin position="1554"/>
        <end position="1569"/>
    </location>
</feature>